<dbReference type="EMBL" id="UAUF01000013">
    <property type="protein sequence ID" value="SPZ09715.1"/>
    <property type="molecule type" value="Genomic_DNA"/>
</dbReference>
<accession>A0A2X2DBE4</accession>
<dbReference type="Pfam" id="PF03872">
    <property type="entry name" value="RseA_N"/>
    <property type="match status" value="1"/>
</dbReference>
<sequence>MNREALLESLSAVMDNEADELEVRRVLAATSEDAELRATWSRYAMARAVIRNEPIMPKLDIASAVSAALANEEAPVVITPAAVAKPKVSRWSAISRVAVAASVTVAVLAGVRLYNQEGVSEQMAQQAPAPISVPQVQSPAVLANYSEESAQSAESKTANPSAVANPQLPGYIRQHAQQATFNSVEGSALPYARGANAETR</sequence>
<keyword evidence="6" id="KW-1185">Reference proteome</keyword>
<reference evidence="3 6" key="2">
    <citation type="submission" date="2020-10" db="EMBL/GenBank/DDBJ databases">
        <title>Genome sequences of Pseudomonas isolates.</title>
        <authorList>
            <person name="Wessels L."/>
            <person name="Reich F."/>
            <person name="Hammerl J."/>
        </authorList>
    </citation>
    <scope>NUCLEOTIDE SEQUENCE [LARGE SCALE GENOMIC DNA]</scope>
    <source>
        <strain evidence="3 6">20-MO00624-0</strain>
    </source>
</reference>
<dbReference type="PANTHER" id="PTHR38104">
    <property type="match status" value="1"/>
</dbReference>
<dbReference type="Proteomes" id="UP000250443">
    <property type="component" value="Unassembled WGS sequence"/>
</dbReference>
<name>A0A2X2DBE4_PSELU</name>
<protein>
    <submittedName>
        <fullName evidence="4">Anti-sigma factor</fullName>
    </submittedName>
</protein>
<proteinExistence type="predicted"/>
<reference evidence="4 5" key="1">
    <citation type="submission" date="2018-06" db="EMBL/GenBank/DDBJ databases">
        <authorList>
            <consortium name="Pathogen Informatics"/>
            <person name="Doyle S."/>
        </authorList>
    </citation>
    <scope>NUCLEOTIDE SEQUENCE [LARGE SCALE GENOMIC DNA]</scope>
    <source>
        <strain evidence="4 5">NCTC11842</strain>
    </source>
</reference>
<organism evidence="4 5">
    <name type="scientific">Pseudomonas luteola</name>
    <dbReference type="NCBI Taxonomy" id="47886"/>
    <lineage>
        <taxon>Bacteria</taxon>
        <taxon>Pseudomonadati</taxon>
        <taxon>Pseudomonadota</taxon>
        <taxon>Gammaproteobacteria</taxon>
        <taxon>Pseudomonadales</taxon>
        <taxon>Pseudomonadaceae</taxon>
        <taxon>Pseudomonas</taxon>
    </lineage>
</organism>
<dbReference type="InterPro" id="IPR036147">
    <property type="entry name" value="Anti-sigma_E_RseA_N_sf"/>
</dbReference>
<evidence type="ECO:0000313" key="3">
    <source>
        <dbReference type="EMBL" id="MBF8639071.1"/>
    </source>
</evidence>
<dbReference type="Gene3D" id="1.10.10.880">
    <property type="entry name" value="Anti sigma-E protein RseA, N-terminal domain"/>
    <property type="match status" value="1"/>
</dbReference>
<evidence type="ECO:0000313" key="4">
    <source>
        <dbReference type="EMBL" id="SPZ09715.1"/>
    </source>
</evidence>
<dbReference type="CDD" id="cd16328">
    <property type="entry name" value="RseA_N"/>
    <property type="match status" value="1"/>
</dbReference>
<dbReference type="PANTHER" id="PTHR38104:SF1">
    <property type="entry name" value="ANTI-SIGMA-E FACTOR RSEA"/>
    <property type="match status" value="1"/>
</dbReference>
<dbReference type="InterPro" id="IPR052383">
    <property type="entry name" value="Anti-sigma-E_RseA-like"/>
</dbReference>
<feature type="region of interest" description="Disordered" evidence="1">
    <location>
        <begin position="145"/>
        <end position="169"/>
    </location>
</feature>
<dbReference type="SUPFAM" id="SSF89069">
    <property type="entry name" value="N-terminal, cytoplasmic domain of anti-sigmaE factor RseA"/>
    <property type="match status" value="1"/>
</dbReference>
<feature type="compositionally biased region" description="Polar residues" evidence="1">
    <location>
        <begin position="146"/>
        <end position="164"/>
    </location>
</feature>
<dbReference type="FunFam" id="1.10.10.880:FF:000002">
    <property type="entry name" value="Sigma factor AlgU regulatory protein MucA"/>
    <property type="match status" value="1"/>
</dbReference>
<gene>
    <name evidence="3" type="ORF">IRZ65_00055</name>
    <name evidence="4" type="ORF">NCTC11842_03297</name>
</gene>
<evidence type="ECO:0000256" key="1">
    <source>
        <dbReference type="SAM" id="MobiDB-lite"/>
    </source>
</evidence>
<dbReference type="AlphaFoldDB" id="A0A2X2DBE4"/>
<evidence type="ECO:0000259" key="2">
    <source>
        <dbReference type="Pfam" id="PF03872"/>
    </source>
</evidence>
<dbReference type="Proteomes" id="UP000626180">
    <property type="component" value="Unassembled WGS sequence"/>
</dbReference>
<feature type="domain" description="Anti sigma-E protein RseA N-terminal" evidence="2">
    <location>
        <begin position="8"/>
        <end position="91"/>
    </location>
</feature>
<evidence type="ECO:0000313" key="6">
    <source>
        <dbReference type="Proteomes" id="UP000626180"/>
    </source>
</evidence>
<dbReference type="RefSeq" id="WP_010797634.1">
    <property type="nucleotide sequence ID" value="NZ_FQYS01000010.1"/>
</dbReference>
<evidence type="ECO:0000313" key="5">
    <source>
        <dbReference type="Proteomes" id="UP000250443"/>
    </source>
</evidence>
<dbReference type="GO" id="GO:0016989">
    <property type="term" value="F:sigma factor antagonist activity"/>
    <property type="evidence" value="ECO:0007669"/>
    <property type="project" value="InterPro"/>
</dbReference>
<dbReference type="EMBL" id="JADMCD010000001">
    <property type="protein sequence ID" value="MBF8639071.1"/>
    <property type="molecule type" value="Genomic_DNA"/>
</dbReference>
<dbReference type="InterPro" id="IPR005572">
    <property type="entry name" value="Anti-sigma_E_RseA_N"/>
</dbReference>